<dbReference type="AlphaFoldDB" id="A0A541BRP4"/>
<evidence type="ECO:0000313" key="3">
    <source>
        <dbReference type="Proteomes" id="UP000316256"/>
    </source>
</evidence>
<evidence type="ECO:0000313" key="2">
    <source>
        <dbReference type="EMBL" id="TQF74983.1"/>
    </source>
</evidence>
<dbReference type="InterPro" id="IPR021202">
    <property type="entry name" value="Rv3654c-like"/>
</dbReference>
<keyword evidence="3" id="KW-1185">Reference proteome</keyword>
<feature type="domain" description="Putative Flp pilus-assembly TadG-like N-terminal" evidence="1">
    <location>
        <begin position="6"/>
        <end position="53"/>
    </location>
</feature>
<dbReference type="Pfam" id="PF13400">
    <property type="entry name" value="Tad"/>
    <property type="match status" value="1"/>
</dbReference>
<proteinExistence type="predicted"/>
<sequence>MRDERGSATVLACFAMLALISLTLVVGHLGAAVAARHRAQAAADLGALAAAAAVDRGEEAACAAARAVADRMVAALRECRIEGWDAVVTVGARVGLAAVGTGDAVAAARAGPVDLQ</sequence>
<reference evidence="2 3" key="1">
    <citation type="submission" date="2019-06" db="EMBL/GenBank/DDBJ databases">
        <title>Rhodococcus spaelei sp. nov., isolated from a cave.</title>
        <authorList>
            <person name="Lee S.D."/>
        </authorList>
    </citation>
    <scope>NUCLEOTIDE SEQUENCE [LARGE SCALE GENOMIC DNA]</scope>
    <source>
        <strain evidence="2 3">C9-5</strain>
    </source>
</reference>
<dbReference type="Proteomes" id="UP000316256">
    <property type="component" value="Unassembled WGS sequence"/>
</dbReference>
<dbReference type="RefSeq" id="WP_142095068.1">
    <property type="nucleotide sequence ID" value="NZ_VIGH01000001.1"/>
</dbReference>
<gene>
    <name evidence="2" type="ORF">FK531_02695</name>
</gene>
<organism evidence="2 3">
    <name type="scientific">Rhodococcus spelaei</name>
    <dbReference type="NCBI Taxonomy" id="2546320"/>
    <lineage>
        <taxon>Bacteria</taxon>
        <taxon>Bacillati</taxon>
        <taxon>Actinomycetota</taxon>
        <taxon>Actinomycetes</taxon>
        <taxon>Mycobacteriales</taxon>
        <taxon>Nocardiaceae</taxon>
        <taxon>Rhodococcus</taxon>
    </lineage>
</organism>
<evidence type="ECO:0000259" key="1">
    <source>
        <dbReference type="Pfam" id="PF13400"/>
    </source>
</evidence>
<dbReference type="InterPro" id="IPR028087">
    <property type="entry name" value="Tad_N"/>
</dbReference>
<name>A0A541BRP4_9NOCA</name>
<dbReference type="NCBIfam" id="TIGR03816">
    <property type="entry name" value="tadE_like_DECH"/>
    <property type="match status" value="1"/>
</dbReference>
<accession>A0A541BRP4</accession>
<protein>
    <submittedName>
        <fullName evidence="2">Flp pilus-assembly TadE/G-like family protein</fullName>
    </submittedName>
</protein>
<dbReference type="EMBL" id="VIGH01000001">
    <property type="protein sequence ID" value="TQF74983.1"/>
    <property type="molecule type" value="Genomic_DNA"/>
</dbReference>
<comment type="caution">
    <text evidence="2">The sequence shown here is derived from an EMBL/GenBank/DDBJ whole genome shotgun (WGS) entry which is preliminary data.</text>
</comment>